<accession>A0A6P4JM73</accession>
<feature type="domain" description="C2H2-type" evidence="10">
    <location>
        <begin position="499"/>
        <end position="526"/>
    </location>
</feature>
<proteinExistence type="predicted"/>
<dbReference type="Pfam" id="PF05485">
    <property type="entry name" value="THAP"/>
    <property type="match status" value="1"/>
</dbReference>
<dbReference type="PANTHER" id="PTHR24409:SF295">
    <property type="entry name" value="AZ2-RELATED"/>
    <property type="match status" value="1"/>
</dbReference>
<evidence type="ECO:0000256" key="3">
    <source>
        <dbReference type="ARBA" id="ARBA00022771"/>
    </source>
</evidence>
<dbReference type="Pfam" id="PF07776">
    <property type="entry name" value="zf-AD"/>
    <property type="match status" value="1"/>
</dbReference>
<evidence type="ECO:0000256" key="8">
    <source>
        <dbReference type="PROSITE-ProRule" id="PRU01263"/>
    </source>
</evidence>
<evidence type="ECO:0000313" key="14">
    <source>
        <dbReference type="RefSeq" id="XP_017036766.1"/>
    </source>
</evidence>
<evidence type="ECO:0000256" key="1">
    <source>
        <dbReference type="ARBA" id="ARBA00022723"/>
    </source>
</evidence>
<dbReference type="FunFam" id="3.30.160.60:FF:001732">
    <property type="entry name" value="Zgc:162936"/>
    <property type="match status" value="1"/>
</dbReference>
<feature type="region of interest" description="Disordered" evidence="9">
    <location>
        <begin position="339"/>
        <end position="379"/>
    </location>
</feature>
<dbReference type="SMART" id="SM00980">
    <property type="entry name" value="THAP"/>
    <property type="match status" value="1"/>
</dbReference>
<dbReference type="GO" id="GO:0000981">
    <property type="term" value="F:DNA-binding transcription factor activity, RNA polymerase II-specific"/>
    <property type="evidence" value="ECO:0007669"/>
    <property type="project" value="TreeGrafter"/>
</dbReference>
<feature type="binding site" evidence="8">
    <location>
        <position position="186"/>
    </location>
    <ligand>
        <name>Zn(2+)</name>
        <dbReference type="ChEBI" id="CHEBI:29105"/>
    </ligand>
</feature>
<evidence type="ECO:0000259" key="11">
    <source>
        <dbReference type="PROSITE" id="PS50950"/>
    </source>
</evidence>
<feature type="binding site" evidence="8">
    <location>
        <position position="230"/>
    </location>
    <ligand>
        <name>Zn(2+)</name>
        <dbReference type="ChEBI" id="CHEBI:29105"/>
    </ligand>
</feature>
<keyword evidence="1 8" id="KW-0479">Metal-binding</keyword>
<dbReference type="InterPro" id="IPR013087">
    <property type="entry name" value="Znf_C2H2_type"/>
</dbReference>
<feature type="domain" description="C2H2-type" evidence="10">
    <location>
        <begin position="396"/>
        <end position="423"/>
    </location>
</feature>
<dbReference type="Pfam" id="PF12874">
    <property type="entry name" value="zf-met"/>
    <property type="match status" value="1"/>
</dbReference>
<dbReference type="PROSITE" id="PS50157">
    <property type="entry name" value="ZINC_FINGER_C2H2_2"/>
    <property type="match status" value="5"/>
</dbReference>
<dbReference type="Proteomes" id="UP001652661">
    <property type="component" value="Chromosome 3R"/>
</dbReference>
<evidence type="ECO:0000256" key="5">
    <source>
        <dbReference type="ARBA" id="ARBA00023125"/>
    </source>
</evidence>
<dbReference type="InterPro" id="IPR036236">
    <property type="entry name" value="Znf_C2H2_sf"/>
</dbReference>
<feature type="region of interest" description="Disordered" evidence="9">
    <location>
        <begin position="262"/>
        <end position="323"/>
    </location>
</feature>
<keyword evidence="5 7" id="KW-0238">DNA-binding</keyword>
<feature type="binding site" evidence="8">
    <location>
        <position position="233"/>
    </location>
    <ligand>
        <name>Zn(2+)</name>
        <dbReference type="ChEBI" id="CHEBI:29105"/>
    </ligand>
</feature>
<dbReference type="Pfam" id="PF00096">
    <property type="entry name" value="zf-C2H2"/>
    <property type="match status" value="3"/>
</dbReference>
<feature type="binding site" evidence="8">
    <location>
        <position position="183"/>
    </location>
    <ligand>
        <name>Zn(2+)</name>
        <dbReference type="ChEBI" id="CHEBI:29105"/>
    </ligand>
</feature>
<dbReference type="PROSITE" id="PS51915">
    <property type="entry name" value="ZAD"/>
    <property type="match status" value="1"/>
</dbReference>
<dbReference type="SUPFAM" id="SSF57716">
    <property type="entry name" value="Glucocorticoid receptor-like (DNA-binding domain)"/>
    <property type="match status" value="2"/>
</dbReference>
<dbReference type="PROSITE" id="PS50950">
    <property type="entry name" value="ZF_THAP"/>
    <property type="match status" value="1"/>
</dbReference>
<dbReference type="SUPFAM" id="SSF57667">
    <property type="entry name" value="beta-beta-alpha zinc fingers"/>
    <property type="match status" value="4"/>
</dbReference>
<dbReference type="GeneID" id="108084882"/>
<feature type="domain" description="C2H2-type" evidence="10">
    <location>
        <begin position="555"/>
        <end position="582"/>
    </location>
</feature>
<dbReference type="OMA" id="KRPLQCD"/>
<dbReference type="Gene3D" id="3.30.160.60">
    <property type="entry name" value="Classic Zinc Finger"/>
    <property type="match status" value="5"/>
</dbReference>
<keyword evidence="13" id="KW-1185">Reference proteome</keyword>
<dbReference type="InterPro" id="IPR012934">
    <property type="entry name" value="Znf_AD"/>
</dbReference>
<keyword evidence="3 6" id="KW-0863">Zinc-finger</keyword>
<protein>
    <submittedName>
        <fullName evidence="14">Zinc finger and SCAN domain-containing protein 12</fullName>
    </submittedName>
</protein>
<dbReference type="GO" id="GO:0008270">
    <property type="term" value="F:zinc ion binding"/>
    <property type="evidence" value="ECO:0007669"/>
    <property type="project" value="UniProtKB-UniRule"/>
</dbReference>
<keyword evidence="2" id="KW-0677">Repeat</keyword>
<dbReference type="GO" id="GO:0000977">
    <property type="term" value="F:RNA polymerase II transcription regulatory region sequence-specific DNA binding"/>
    <property type="evidence" value="ECO:0007669"/>
    <property type="project" value="TreeGrafter"/>
</dbReference>
<dbReference type="GO" id="GO:0045893">
    <property type="term" value="P:positive regulation of DNA-templated transcription"/>
    <property type="evidence" value="ECO:0007669"/>
    <property type="project" value="UniProtKB-ARBA"/>
</dbReference>
<dbReference type="RefSeq" id="XP_017036766.1">
    <property type="nucleotide sequence ID" value="XM_017181277.3"/>
</dbReference>
<name>A0A6P4JM73_DROKI</name>
<dbReference type="FunFam" id="3.30.160.60:FF:003127">
    <property type="entry name" value="GM26116"/>
    <property type="match status" value="1"/>
</dbReference>
<feature type="domain" description="ZAD" evidence="12">
    <location>
        <begin position="181"/>
        <end position="257"/>
    </location>
</feature>
<dbReference type="AlphaFoldDB" id="A0A6P4JM73"/>
<evidence type="ECO:0000259" key="10">
    <source>
        <dbReference type="PROSITE" id="PS50157"/>
    </source>
</evidence>
<dbReference type="SMART" id="SM00355">
    <property type="entry name" value="ZnF_C2H2"/>
    <property type="match status" value="7"/>
</dbReference>
<keyword evidence="4 8" id="KW-0862">Zinc</keyword>
<dbReference type="GO" id="GO:0005634">
    <property type="term" value="C:nucleus"/>
    <property type="evidence" value="ECO:0007669"/>
    <property type="project" value="InterPro"/>
</dbReference>
<dbReference type="GO" id="GO:0005694">
    <property type="term" value="C:chromosome"/>
    <property type="evidence" value="ECO:0007669"/>
    <property type="project" value="UniProtKB-ARBA"/>
</dbReference>
<dbReference type="OrthoDB" id="4327074at2759"/>
<feature type="domain" description="C2H2-type" evidence="10">
    <location>
        <begin position="424"/>
        <end position="452"/>
    </location>
</feature>
<feature type="compositionally biased region" description="Basic and acidic residues" evidence="9">
    <location>
        <begin position="300"/>
        <end position="310"/>
    </location>
</feature>
<evidence type="ECO:0000256" key="7">
    <source>
        <dbReference type="PROSITE-ProRule" id="PRU00309"/>
    </source>
</evidence>
<evidence type="ECO:0000313" key="13">
    <source>
        <dbReference type="Proteomes" id="UP001652661"/>
    </source>
</evidence>
<gene>
    <name evidence="14" type="primary">LOC108084882</name>
</gene>
<feature type="domain" description="THAP-type" evidence="11">
    <location>
        <begin position="1"/>
        <end position="91"/>
    </location>
</feature>
<evidence type="ECO:0000259" key="12">
    <source>
        <dbReference type="PROSITE" id="PS51915"/>
    </source>
</evidence>
<dbReference type="InterPro" id="IPR006612">
    <property type="entry name" value="THAP_Znf"/>
</dbReference>
<feature type="domain" description="C2H2-type" evidence="10">
    <location>
        <begin position="527"/>
        <end position="554"/>
    </location>
</feature>
<evidence type="ECO:0000256" key="2">
    <source>
        <dbReference type="ARBA" id="ARBA00022737"/>
    </source>
</evidence>
<dbReference type="SMART" id="SM00692">
    <property type="entry name" value="DM3"/>
    <property type="match status" value="1"/>
</dbReference>
<sequence length="623" mass="71243">MRCVVLNCRNASIRRSHRDPQPVSFFQFPKSPELFNKWLAFCRGSENALKVKNPCICIEHFRDEDIEGSIKFEMGLAKKRTLRPGAVPCINKGLESPAERARVERSKRRSNHKLVAELLLEDEARSSAATEVVPTPNYVRLNTGIASAPPFVSPKPTEDELLSVFVEDDPLVPAAKAETREKCRTCYKDFVVDDNAKDLFDPANSVLIFHIEVISGVWIRKIEGEPQLMCPACQMSLQLAIEFREMCIGIELKLTEPKLEVDEEPDLESVQEESSELDVYSGSEYSNLDEYPEEPVVDENLPHTDSKPESVESPELGSHDPLSVAPGAAIVKELISQYTGKSTTKSRKEAPVAKTTDPKPTTVGPEEKPKRKANARTKEERNLIRRAQIRARPTNFVCDQCGQAFRMAHNLQIHILRHTRTKNYQCSECPMTFYDAYMRNIHIRIKHRGETPFSCRYCKATFAYAGARQKHESGVHGAPPRRIVKRINPQPMPRTKTRYHCELCEKHYASKYALAWHVKSHTDAGAYKCQLCDKSYSDPGTLKRHEITHDDKRPLQCEVCLKGFYQLTKLREHELIHTGERPYRCEICDVHFRYKYNMKVHANSKMHQENLLKAQQSNQIVEI</sequence>
<reference evidence="14" key="1">
    <citation type="submission" date="2025-08" db="UniProtKB">
        <authorList>
            <consortium name="RefSeq"/>
        </authorList>
    </citation>
    <scope>IDENTIFICATION</scope>
    <source>
        <strain evidence="14">14028-0561.14</strain>
        <tissue evidence="14">Whole fly</tissue>
    </source>
</reference>
<dbReference type="SMART" id="SM00868">
    <property type="entry name" value="zf-AD"/>
    <property type="match status" value="1"/>
</dbReference>
<dbReference type="PROSITE" id="PS00028">
    <property type="entry name" value="ZINC_FINGER_C2H2_1"/>
    <property type="match status" value="7"/>
</dbReference>
<evidence type="ECO:0000256" key="9">
    <source>
        <dbReference type="SAM" id="MobiDB-lite"/>
    </source>
</evidence>
<organism evidence="13 14">
    <name type="scientific">Drosophila kikkawai</name>
    <name type="common">Fruit fly</name>
    <dbReference type="NCBI Taxonomy" id="30033"/>
    <lineage>
        <taxon>Eukaryota</taxon>
        <taxon>Metazoa</taxon>
        <taxon>Ecdysozoa</taxon>
        <taxon>Arthropoda</taxon>
        <taxon>Hexapoda</taxon>
        <taxon>Insecta</taxon>
        <taxon>Pterygota</taxon>
        <taxon>Neoptera</taxon>
        <taxon>Endopterygota</taxon>
        <taxon>Diptera</taxon>
        <taxon>Brachycera</taxon>
        <taxon>Muscomorpha</taxon>
        <taxon>Ephydroidea</taxon>
        <taxon>Drosophilidae</taxon>
        <taxon>Drosophila</taxon>
        <taxon>Sophophora</taxon>
    </lineage>
</organism>
<evidence type="ECO:0000256" key="6">
    <source>
        <dbReference type="PROSITE-ProRule" id="PRU00042"/>
    </source>
</evidence>
<feature type="compositionally biased region" description="Acidic residues" evidence="9">
    <location>
        <begin position="262"/>
        <end position="276"/>
    </location>
</feature>
<evidence type="ECO:0000256" key="4">
    <source>
        <dbReference type="ARBA" id="ARBA00022833"/>
    </source>
</evidence>
<dbReference type="PANTHER" id="PTHR24409">
    <property type="entry name" value="ZINC FINGER PROTEIN 142"/>
    <property type="match status" value="1"/>
</dbReference>